<feature type="region of interest" description="Disordered" evidence="1">
    <location>
        <begin position="221"/>
        <end position="257"/>
    </location>
</feature>
<feature type="region of interest" description="Disordered" evidence="1">
    <location>
        <begin position="356"/>
        <end position="388"/>
    </location>
</feature>
<evidence type="ECO:0000313" key="2">
    <source>
        <dbReference type="EMBL" id="KAL3761332.1"/>
    </source>
</evidence>
<feature type="compositionally biased region" description="Low complexity" evidence="1">
    <location>
        <begin position="241"/>
        <end position="255"/>
    </location>
</feature>
<feature type="region of interest" description="Disordered" evidence="1">
    <location>
        <begin position="1"/>
        <end position="24"/>
    </location>
</feature>
<accession>A0ABD3MGP4</accession>
<feature type="region of interest" description="Disordered" evidence="1">
    <location>
        <begin position="419"/>
        <end position="443"/>
    </location>
</feature>
<feature type="region of interest" description="Disordered" evidence="1">
    <location>
        <begin position="45"/>
        <end position="116"/>
    </location>
</feature>
<feature type="compositionally biased region" description="Low complexity" evidence="1">
    <location>
        <begin position="88"/>
        <end position="107"/>
    </location>
</feature>
<dbReference type="AlphaFoldDB" id="A0ABD3MGP4"/>
<evidence type="ECO:0000256" key="1">
    <source>
        <dbReference type="SAM" id="MobiDB-lite"/>
    </source>
</evidence>
<dbReference type="SUPFAM" id="SSF55486">
    <property type="entry name" value="Metalloproteases ('zincins'), catalytic domain"/>
    <property type="match status" value="1"/>
</dbReference>
<dbReference type="Proteomes" id="UP001530293">
    <property type="component" value="Unassembled WGS sequence"/>
</dbReference>
<protein>
    <recommendedName>
        <fullName evidence="4">Lysine-specific metallo-endopeptidase domain-containing protein</fullName>
    </recommendedName>
</protein>
<feature type="compositionally biased region" description="Basic and acidic residues" evidence="1">
    <location>
        <begin position="228"/>
        <end position="237"/>
    </location>
</feature>
<evidence type="ECO:0008006" key="4">
    <source>
        <dbReference type="Google" id="ProtNLM"/>
    </source>
</evidence>
<organism evidence="2 3">
    <name type="scientific">Discostella pseudostelligera</name>
    <dbReference type="NCBI Taxonomy" id="259834"/>
    <lineage>
        <taxon>Eukaryota</taxon>
        <taxon>Sar</taxon>
        <taxon>Stramenopiles</taxon>
        <taxon>Ochrophyta</taxon>
        <taxon>Bacillariophyta</taxon>
        <taxon>Coscinodiscophyceae</taxon>
        <taxon>Thalassiosirophycidae</taxon>
        <taxon>Stephanodiscales</taxon>
        <taxon>Stephanodiscaceae</taxon>
        <taxon>Discostella</taxon>
    </lineage>
</organism>
<reference evidence="2 3" key="1">
    <citation type="submission" date="2024-10" db="EMBL/GenBank/DDBJ databases">
        <title>Updated reference genomes for cyclostephanoid diatoms.</title>
        <authorList>
            <person name="Roberts W.R."/>
            <person name="Alverson A.J."/>
        </authorList>
    </citation>
    <scope>NUCLEOTIDE SEQUENCE [LARGE SCALE GENOMIC DNA]</scope>
    <source>
        <strain evidence="2 3">AJA232-27</strain>
    </source>
</reference>
<dbReference type="Gene3D" id="3.40.390.10">
    <property type="entry name" value="Collagenase (Catalytic Domain)"/>
    <property type="match status" value="1"/>
</dbReference>
<gene>
    <name evidence="2" type="ORF">ACHAWU_000466</name>
</gene>
<dbReference type="InterPro" id="IPR024079">
    <property type="entry name" value="MetalloPept_cat_dom_sf"/>
</dbReference>
<proteinExistence type="predicted"/>
<keyword evidence="3" id="KW-1185">Reference proteome</keyword>
<feature type="compositionally biased region" description="Acidic residues" evidence="1">
    <location>
        <begin position="364"/>
        <end position="388"/>
    </location>
</feature>
<evidence type="ECO:0000313" key="3">
    <source>
        <dbReference type="Proteomes" id="UP001530293"/>
    </source>
</evidence>
<sequence>MQSTSTLPTSLAIRGGDVGGGGGGSILSSSSTSIAASRPFIFAEPPTSVGPSAAPSSRPSSHHRHRRPTWMNFAATNNYRQSSPPTPTQMSPSQMNNATNTTSASDSTMHHPATSESANELAPTFVSPREASLAYQCGLLKSLDSSTITSKYGDCHSKMRLAIRYLTTTTTTGKQTIQKNDDAVDDDDDDDDEEDLFLCFIDEHGMPFHFRRIRARTAGDAASSATTTDRHGNDDAQHNVTTTTTAPSSSATTPSVDEWDHIERTYPGHAFVFCRKVNNVHLDVENYDGGGDGTLLKADAANGGGRGHDASAVVIHCDGMTFFLHKRRKNKKRRDCNHDGRNADCYLVVGGFRPGQTPKPMKLEDDEDEIHSDDGDDEEDEEDNDDDLYVQLVTITRLSARINANADDVFMSTDDAITKSHHRTAATPKRERDTDADENDDDNPTPSWKLLFCSCFPRMANTRFRRIPAFLTTSANSHLDQYGNQITTNKITEVGEWKLDIKVSLSRLDPTPIDTSSKQYDTVLLGGWPCRIEPGCFPSNMTNPTTGLNVLQSRFESDILAASASLPSHARESLKKTTPIWINKSSCYGPRASPIVDRDGCFHPGTEWLIKNGMNPDKCGGVEWYDAQHYLSDCDLWGPGGLMLHELSHAWHCLHIENGYDNEEIIDVYNSAMEEGLYDCVRVHDLHGRTRECKAYACNNPMEYFAELSVAFLGGVDTDREHNKWFPFNRRQVQEHDPRAFAMLCRMWGVVADEGVN</sequence>
<comment type="caution">
    <text evidence="2">The sequence shown here is derived from an EMBL/GenBank/DDBJ whole genome shotgun (WGS) entry which is preliminary data.</text>
</comment>
<feature type="compositionally biased region" description="Acidic residues" evidence="1">
    <location>
        <begin position="434"/>
        <end position="443"/>
    </location>
</feature>
<name>A0ABD3MGP4_9STRA</name>
<dbReference type="EMBL" id="JALLBG020000151">
    <property type="protein sequence ID" value="KAL3761332.1"/>
    <property type="molecule type" value="Genomic_DNA"/>
</dbReference>